<evidence type="ECO:0000313" key="2">
    <source>
        <dbReference type="EMBL" id="KAF0033643.1"/>
    </source>
</evidence>
<accession>A0A6A4SHM4</accession>
<dbReference type="Proteomes" id="UP000438429">
    <property type="component" value="Unassembled WGS sequence"/>
</dbReference>
<comment type="caution">
    <text evidence="2">The sequence shown here is derived from an EMBL/GenBank/DDBJ whole genome shotgun (WGS) entry which is preliminary data.</text>
</comment>
<evidence type="ECO:0000313" key="3">
    <source>
        <dbReference type="Proteomes" id="UP000438429"/>
    </source>
</evidence>
<name>A0A6A4SHM4_SCOMX</name>
<reference evidence="2 3" key="1">
    <citation type="submission" date="2019-06" db="EMBL/GenBank/DDBJ databases">
        <title>Draft genomes of female and male turbot (Scophthalmus maximus).</title>
        <authorList>
            <person name="Xu H."/>
            <person name="Xu X.-W."/>
            <person name="Shao C."/>
            <person name="Chen S."/>
        </authorList>
    </citation>
    <scope>NUCLEOTIDE SEQUENCE [LARGE SCALE GENOMIC DNA]</scope>
    <source>
        <strain evidence="2">Ysfricsl-2016a</strain>
        <tissue evidence="2">Blood</tissue>
    </source>
</reference>
<feature type="compositionally biased region" description="Basic and acidic residues" evidence="1">
    <location>
        <begin position="194"/>
        <end position="204"/>
    </location>
</feature>
<dbReference type="EMBL" id="VEVO01000012">
    <property type="protein sequence ID" value="KAF0033643.1"/>
    <property type="molecule type" value="Genomic_DNA"/>
</dbReference>
<evidence type="ECO:0000256" key="1">
    <source>
        <dbReference type="SAM" id="MobiDB-lite"/>
    </source>
</evidence>
<organism evidence="2 3">
    <name type="scientific">Scophthalmus maximus</name>
    <name type="common">Turbot</name>
    <name type="synonym">Psetta maxima</name>
    <dbReference type="NCBI Taxonomy" id="52904"/>
    <lineage>
        <taxon>Eukaryota</taxon>
        <taxon>Metazoa</taxon>
        <taxon>Chordata</taxon>
        <taxon>Craniata</taxon>
        <taxon>Vertebrata</taxon>
        <taxon>Euteleostomi</taxon>
        <taxon>Actinopterygii</taxon>
        <taxon>Neopterygii</taxon>
        <taxon>Teleostei</taxon>
        <taxon>Neoteleostei</taxon>
        <taxon>Acanthomorphata</taxon>
        <taxon>Carangaria</taxon>
        <taxon>Pleuronectiformes</taxon>
        <taxon>Pleuronectoidei</taxon>
        <taxon>Scophthalmidae</taxon>
        <taxon>Scophthalmus</taxon>
    </lineage>
</organism>
<feature type="region of interest" description="Disordered" evidence="1">
    <location>
        <begin position="181"/>
        <end position="204"/>
    </location>
</feature>
<protein>
    <submittedName>
        <fullName evidence="2">Uncharacterized protein</fullName>
    </submittedName>
</protein>
<sequence>MIDRRQNNSSITFVSSYLELDNKQRVLQLIRPTMSYVVKEKAPLPVTGGQVSIGRCAVAPVMRALLTHSPHGHAEGPSETQKKNNVSHLVDWWKNRGATTCSRFLEVRKGKSIEETYNNTTRTATDVQRLSHRLRLWSLSPVALNWRVSTRRHTKDAVGRCNQPSNCAIERARLTFGSYRSSTVHRRNSLGKSADQRHENKKQQ</sequence>
<dbReference type="AlphaFoldDB" id="A0A6A4SHM4"/>
<gene>
    <name evidence="2" type="ORF">F2P81_013709</name>
</gene>
<proteinExistence type="predicted"/>